<keyword evidence="4 6" id="KW-0472">Membrane</keyword>
<dbReference type="InterPro" id="IPR011701">
    <property type="entry name" value="MFS"/>
</dbReference>
<evidence type="ECO:0000256" key="6">
    <source>
        <dbReference type="SAM" id="Phobius"/>
    </source>
</evidence>
<dbReference type="Proteomes" id="UP000502504">
    <property type="component" value="Chromosome"/>
</dbReference>
<feature type="transmembrane region" description="Helical" evidence="6">
    <location>
        <begin position="414"/>
        <end position="431"/>
    </location>
</feature>
<feature type="transmembrane region" description="Helical" evidence="6">
    <location>
        <begin position="323"/>
        <end position="345"/>
    </location>
</feature>
<dbReference type="SUPFAM" id="SSF49478">
    <property type="entry name" value="Cna protein B-type domain"/>
    <property type="match status" value="1"/>
</dbReference>
<feature type="transmembrane region" description="Helical" evidence="6">
    <location>
        <begin position="351"/>
        <end position="378"/>
    </location>
</feature>
<comment type="subcellular location">
    <subcellularLocation>
        <location evidence="1">Cell membrane</location>
        <topology evidence="1">Multi-pass membrane protein</topology>
    </subcellularLocation>
</comment>
<feature type="transmembrane region" description="Helical" evidence="6">
    <location>
        <begin position="108"/>
        <end position="128"/>
    </location>
</feature>
<dbReference type="InterPro" id="IPR008969">
    <property type="entry name" value="CarboxyPept-like_regulatory"/>
</dbReference>
<dbReference type="Gene3D" id="2.60.40.10">
    <property type="entry name" value="Immunoglobulins"/>
    <property type="match status" value="1"/>
</dbReference>
<feature type="transmembrane region" description="Helical" evidence="6">
    <location>
        <begin position="84"/>
        <end position="102"/>
    </location>
</feature>
<dbReference type="EMBL" id="CP050692">
    <property type="protein sequence ID" value="QIT42822.1"/>
    <property type="molecule type" value="Genomic_DNA"/>
</dbReference>
<dbReference type="GO" id="GO:0022857">
    <property type="term" value="F:transmembrane transporter activity"/>
    <property type="evidence" value="ECO:0007669"/>
    <property type="project" value="InterPro"/>
</dbReference>
<feature type="transmembrane region" description="Helical" evidence="6">
    <location>
        <begin position="140"/>
        <end position="159"/>
    </location>
</feature>
<dbReference type="InterPro" id="IPR036259">
    <property type="entry name" value="MFS_trans_sf"/>
</dbReference>
<evidence type="ECO:0000259" key="7">
    <source>
        <dbReference type="PROSITE" id="PS50850"/>
    </source>
</evidence>
<dbReference type="SUPFAM" id="SSF49464">
    <property type="entry name" value="Carboxypeptidase regulatory domain-like"/>
    <property type="match status" value="2"/>
</dbReference>
<dbReference type="GO" id="GO:0005886">
    <property type="term" value="C:plasma membrane"/>
    <property type="evidence" value="ECO:0007669"/>
    <property type="project" value="UniProtKB-SubCell"/>
</dbReference>
<feature type="domain" description="Major facilitator superfamily (MFS) profile" evidence="7">
    <location>
        <begin position="18"/>
        <end position="436"/>
    </location>
</feature>
<sequence length="738" mass="72447">MPHAPARPAPPVAAPAFAGITLTFAGIVVSLTQTLVVPVVPELPGLLGTSASGAAWAVTVTLVAAAVATPLLGRLGALYGRRRTLLAALALLIAGSVTAALGDTLAPLLVGRALQGLAFGVVPLGIGILRDQLPDERRDLAFAFMSASLGAGGALGLAVGALGTDRFDPHALFWTSAALGAVAAVLVLVAVPESTSRNGGRFDLAGALGLTTGSGCLLLGISQGADRSWTDPVPLGLLAVALVVLPLWGLLELRVREPLVDLRAGARRPVLLTSLASLAGGFSLFAMVSVGRSPAVAGPAMGLAVMAAAASSVPLSKAKGPKATLMVGAVIVAAGHGLGAGVVAMDAVWEVVLVSCAVGAGIGLAFGAIPALITGSVAPARTSAAHGLDLSMRFVGGVAASAVAGVVLDRTVLMGAGAGAALLAFVLAAFLPGRRTAAAASAAPVREPDIGAAVAVPLARAVAELIAAVPGLAPGGPADGCLARGRVLAAEQVPVGGAAVTLLSPGGRQVARTNAGADGTYAVPVPGEGTYVLIVSADGHQPQAVTVVVGAEPVTYDVLLSGITGLAGVVRSSNGGPVDGATVVVTDVRGDVQVTVRTDGAGEFSFAELVPGPVTLVVSSPKHRPLALPVEIGATGITRVDLELRPGVQVRGTVRGAGVPLGEARVTLTDAVGNVVATATTGPDGTYAFADLDEGRYTVVATGYPPRATVLDLGGRGAGAGTGGAVDAPDIDLAHDTE</sequence>
<dbReference type="Gene3D" id="2.60.40.1120">
    <property type="entry name" value="Carboxypeptidase-like, regulatory domain"/>
    <property type="match status" value="2"/>
</dbReference>
<feature type="transmembrane region" description="Helical" evidence="6">
    <location>
        <begin position="233"/>
        <end position="251"/>
    </location>
</feature>
<evidence type="ECO:0000256" key="5">
    <source>
        <dbReference type="SAM" id="MobiDB-lite"/>
    </source>
</evidence>
<dbReference type="SUPFAM" id="SSF103473">
    <property type="entry name" value="MFS general substrate transporter"/>
    <property type="match status" value="1"/>
</dbReference>
<dbReference type="AlphaFoldDB" id="A0AAE6Y4M3"/>
<dbReference type="InterPro" id="IPR013783">
    <property type="entry name" value="Ig-like_fold"/>
</dbReference>
<keyword evidence="3 6" id="KW-1133">Transmembrane helix</keyword>
<evidence type="ECO:0000256" key="4">
    <source>
        <dbReference type="ARBA" id="ARBA00023136"/>
    </source>
</evidence>
<dbReference type="Pfam" id="PF13620">
    <property type="entry name" value="CarboxypepD_reg"/>
    <property type="match status" value="3"/>
</dbReference>
<dbReference type="InterPro" id="IPR020846">
    <property type="entry name" value="MFS_dom"/>
</dbReference>
<dbReference type="Pfam" id="PF07690">
    <property type="entry name" value="MFS_1"/>
    <property type="match status" value="1"/>
</dbReference>
<gene>
    <name evidence="8" type="ORF">AFM16_04005</name>
    <name evidence="9" type="ORF">HCX60_04205</name>
</gene>
<evidence type="ECO:0000313" key="8">
    <source>
        <dbReference type="EMBL" id="OOQ55185.1"/>
    </source>
</evidence>
<evidence type="ECO:0000256" key="3">
    <source>
        <dbReference type="ARBA" id="ARBA00022989"/>
    </source>
</evidence>
<dbReference type="Proteomes" id="UP000190306">
    <property type="component" value="Chromosome"/>
</dbReference>
<proteinExistence type="predicted"/>
<keyword evidence="10" id="KW-1185">Reference proteome</keyword>
<feature type="transmembrane region" description="Helical" evidence="6">
    <location>
        <begin position="271"/>
        <end position="290"/>
    </location>
</feature>
<feature type="transmembrane region" description="Helical" evidence="6">
    <location>
        <begin position="12"/>
        <end position="33"/>
    </location>
</feature>
<dbReference type="PANTHER" id="PTHR23501">
    <property type="entry name" value="MAJOR FACILITATOR SUPERFAMILY"/>
    <property type="match status" value="1"/>
</dbReference>
<dbReference type="PANTHER" id="PTHR23501:SF197">
    <property type="entry name" value="COMD"/>
    <property type="match status" value="1"/>
</dbReference>
<dbReference type="Gene3D" id="1.20.1250.20">
    <property type="entry name" value="MFS general substrate transporter like domains"/>
    <property type="match status" value="1"/>
</dbReference>
<evidence type="ECO:0000256" key="1">
    <source>
        <dbReference type="ARBA" id="ARBA00004651"/>
    </source>
</evidence>
<feature type="transmembrane region" description="Helical" evidence="6">
    <location>
        <begin position="202"/>
        <end position="221"/>
    </location>
</feature>
<keyword evidence="2 6" id="KW-0812">Transmembrane</keyword>
<dbReference type="GO" id="GO:0005975">
    <property type="term" value="P:carbohydrate metabolic process"/>
    <property type="evidence" value="ECO:0007669"/>
    <property type="project" value="UniProtKB-ARBA"/>
</dbReference>
<feature type="region of interest" description="Disordered" evidence="5">
    <location>
        <begin position="719"/>
        <end position="738"/>
    </location>
</feature>
<evidence type="ECO:0000313" key="10">
    <source>
        <dbReference type="Proteomes" id="UP000190306"/>
    </source>
</evidence>
<protein>
    <submittedName>
        <fullName evidence="8 9">Transporter</fullName>
    </submittedName>
</protein>
<reference evidence="8 10" key="1">
    <citation type="submission" date="2015-07" db="EMBL/GenBank/DDBJ databases">
        <title>Draft Genome Sequence of Streptomyces antibioticus, IMRU 3720 reveals insights in the evolution of actinomycin biosynthetic gene clusters in Streptomyces.</title>
        <authorList>
            <person name="Crnovcic I."/>
            <person name="Ruckert C."/>
            <person name="Kalinowksi J."/>
            <person name="Keller U."/>
        </authorList>
    </citation>
    <scope>NUCLEOTIDE SEQUENCE [LARGE SCALE GENOMIC DNA]</scope>
    <source>
        <strain evidence="8 10">DSM 41481</strain>
    </source>
</reference>
<feature type="transmembrane region" description="Helical" evidence="6">
    <location>
        <begin position="390"/>
        <end position="408"/>
    </location>
</feature>
<dbReference type="RefSeq" id="WP_078632438.1">
    <property type="nucleotide sequence ID" value="NZ_CM007717.1"/>
</dbReference>
<feature type="transmembrane region" description="Helical" evidence="6">
    <location>
        <begin position="53"/>
        <end position="72"/>
    </location>
</feature>
<organism evidence="9 11">
    <name type="scientific">Streptomyces antibioticus</name>
    <dbReference type="NCBI Taxonomy" id="1890"/>
    <lineage>
        <taxon>Bacteria</taxon>
        <taxon>Bacillati</taxon>
        <taxon>Actinomycetota</taxon>
        <taxon>Actinomycetes</taxon>
        <taxon>Kitasatosporales</taxon>
        <taxon>Streptomycetaceae</taxon>
        <taxon>Streptomyces</taxon>
    </lineage>
</organism>
<evidence type="ECO:0000313" key="9">
    <source>
        <dbReference type="EMBL" id="QIT42822.1"/>
    </source>
</evidence>
<name>A0AAE6Y4M3_STRAT</name>
<evidence type="ECO:0000256" key="2">
    <source>
        <dbReference type="ARBA" id="ARBA00022692"/>
    </source>
</evidence>
<evidence type="ECO:0000313" key="11">
    <source>
        <dbReference type="Proteomes" id="UP000502504"/>
    </source>
</evidence>
<accession>A0AAE6Y4M3</accession>
<reference evidence="9 11" key="2">
    <citation type="submission" date="2020-03" db="EMBL/GenBank/DDBJ databases">
        <title>Is there a link between lipid content and antibiotic production in Streptomyces?</title>
        <authorList>
            <person name="David M."/>
            <person name="Lejeune C."/>
            <person name="Abreu S."/>
            <person name="Thibessard A."/>
            <person name="Leblond P."/>
            <person name="Chaminade P."/>
            <person name="Virolle M.-J."/>
        </authorList>
    </citation>
    <scope>NUCLEOTIDE SEQUENCE [LARGE SCALE GENOMIC DNA]</scope>
    <source>
        <strain evidence="9 11">DSM 41481</strain>
    </source>
</reference>
<dbReference type="EMBL" id="LHQL01000001">
    <property type="protein sequence ID" value="OOQ55185.1"/>
    <property type="molecule type" value="Genomic_DNA"/>
</dbReference>
<feature type="transmembrane region" description="Helical" evidence="6">
    <location>
        <begin position="171"/>
        <end position="190"/>
    </location>
</feature>
<dbReference type="PROSITE" id="PS50850">
    <property type="entry name" value="MFS"/>
    <property type="match status" value="1"/>
</dbReference>